<evidence type="ECO:0000313" key="4">
    <source>
        <dbReference type="EMBL" id="HGT40377.1"/>
    </source>
</evidence>
<feature type="domain" description="DUF1549" evidence="2">
    <location>
        <begin position="42"/>
        <end position="225"/>
    </location>
</feature>
<name>A0A7C4LPR8_9PLAN</name>
<dbReference type="SUPFAM" id="SSF47473">
    <property type="entry name" value="EF-hand"/>
    <property type="match status" value="1"/>
</dbReference>
<dbReference type="EMBL" id="DSVQ01000016">
    <property type="protein sequence ID" value="HGT40377.1"/>
    <property type="molecule type" value="Genomic_DNA"/>
</dbReference>
<evidence type="ECO:0000259" key="2">
    <source>
        <dbReference type="Pfam" id="PF07583"/>
    </source>
</evidence>
<dbReference type="PROSITE" id="PS00018">
    <property type="entry name" value="EF_HAND_1"/>
    <property type="match status" value="1"/>
</dbReference>
<dbReference type="AlphaFoldDB" id="A0A7C4LPR8"/>
<protein>
    <submittedName>
        <fullName evidence="4">DUF1549 domain-containing protein</fullName>
    </submittedName>
</protein>
<feature type="domain" description="DUF1553" evidence="3">
    <location>
        <begin position="369"/>
        <end position="593"/>
    </location>
</feature>
<dbReference type="InterPro" id="IPR011444">
    <property type="entry name" value="DUF1549"/>
</dbReference>
<proteinExistence type="predicted"/>
<reference evidence="4" key="1">
    <citation type="journal article" date="2020" name="mSystems">
        <title>Genome- and Community-Level Interaction Insights into Carbon Utilization and Element Cycling Functions of Hydrothermarchaeota in Hydrothermal Sediment.</title>
        <authorList>
            <person name="Zhou Z."/>
            <person name="Liu Y."/>
            <person name="Xu W."/>
            <person name="Pan J."/>
            <person name="Luo Z.H."/>
            <person name="Li M."/>
        </authorList>
    </citation>
    <scope>NUCLEOTIDE SEQUENCE [LARGE SCALE GENOMIC DNA]</scope>
    <source>
        <strain evidence="4">SpSt-508</strain>
    </source>
</reference>
<organism evidence="4">
    <name type="scientific">Schlesneria paludicola</name>
    <dbReference type="NCBI Taxonomy" id="360056"/>
    <lineage>
        <taxon>Bacteria</taxon>
        <taxon>Pseudomonadati</taxon>
        <taxon>Planctomycetota</taxon>
        <taxon>Planctomycetia</taxon>
        <taxon>Planctomycetales</taxon>
        <taxon>Planctomycetaceae</taxon>
        <taxon>Schlesneria</taxon>
    </lineage>
</organism>
<comment type="caution">
    <text evidence="4">The sequence shown here is derived from an EMBL/GenBank/DDBJ whole genome shotgun (WGS) entry which is preliminary data.</text>
</comment>
<sequence length="621" mass="69465">MRRRWMVCLVGVCGWGMGWSLPLPVLAADKSVPTPEATAEAVDRLIVEELDKGAVPVAPLANDEDFIRRVSFDIIGQPPSPQDVALFGLNPDPRKRSRLIEQLLESPEYGRNWARYWRDVVFLNATSLRGRIGQGTFEAWMAEQLHRNRGWDAIVTDLLTASGNVQENGATALFLAHDAQAAEVAAEACRIFLGIQMQCANCHDHPSDIWKRQQFHELAAYFPRVALRPIVMDGMQRGFEVVSVNFPPGRRGAMPAGPDLFRDPERLLLTYDRNRDGKITKQEAENGPGNGGPFARIFELMLRTGDNDKDGAMSRDELKQLPPPPQQGRASAEYYMPDLNDPSSRGTPIHPKFFVDQSSPGPGLPDAERRAAVAKAFTSPDNPWFARAVINRVWHEMLGEGFYMPVDDLGPTRTPRFPQVLDRLAEGFVAHGYDLKWLIRTVANTQAYQRQVRPKPVSEGALPFAAQTPTRLRADQLFSALVKILGFEERTPAAGAGQMEQPFARMFSPRNQFHTVFTFDPSTPQEDITGNVQQALTMMNSPAFRSAISGTGNTRLAHILRSHTDDQDAICEVYLLALAREPSDRELQLCQQHLRDVGNRSEAFEDLLWSLINSSEFLSKR</sequence>
<dbReference type="PANTHER" id="PTHR35889:SF3">
    <property type="entry name" value="F-BOX DOMAIN-CONTAINING PROTEIN"/>
    <property type="match status" value="1"/>
</dbReference>
<dbReference type="InterPro" id="IPR011992">
    <property type="entry name" value="EF-hand-dom_pair"/>
</dbReference>
<gene>
    <name evidence="4" type="ORF">ENS64_14120</name>
</gene>
<evidence type="ECO:0000259" key="3">
    <source>
        <dbReference type="Pfam" id="PF07587"/>
    </source>
</evidence>
<dbReference type="Pfam" id="PF07583">
    <property type="entry name" value="PSCyt2"/>
    <property type="match status" value="1"/>
</dbReference>
<accession>A0A7C4LPR8</accession>
<feature type="compositionally biased region" description="Basic and acidic residues" evidence="1">
    <location>
        <begin position="306"/>
        <end position="319"/>
    </location>
</feature>
<dbReference type="PANTHER" id="PTHR35889">
    <property type="entry name" value="CYCLOINULO-OLIGOSACCHARIDE FRUCTANOTRANSFERASE-RELATED"/>
    <property type="match status" value="1"/>
</dbReference>
<dbReference type="Pfam" id="PF07587">
    <property type="entry name" value="PSD1"/>
    <property type="match status" value="1"/>
</dbReference>
<evidence type="ECO:0000256" key="1">
    <source>
        <dbReference type="SAM" id="MobiDB-lite"/>
    </source>
</evidence>
<dbReference type="InterPro" id="IPR022655">
    <property type="entry name" value="DUF1553"/>
</dbReference>
<dbReference type="InterPro" id="IPR018247">
    <property type="entry name" value="EF_Hand_1_Ca_BS"/>
</dbReference>
<feature type="region of interest" description="Disordered" evidence="1">
    <location>
        <begin position="306"/>
        <end position="329"/>
    </location>
</feature>
<dbReference type="Gene3D" id="1.10.238.10">
    <property type="entry name" value="EF-hand"/>
    <property type="match status" value="1"/>
</dbReference>